<reference evidence="3" key="2">
    <citation type="submission" date="2021-02" db="EMBL/GenBank/DDBJ databases">
        <authorList>
            <person name="Kimball J.A."/>
            <person name="Haas M.W."/>
            <person name="Macchietto M."/>
            <person name="Kono T."/>
            <person name="Duquette J."/>
            <person name="Shao M."/>
        </authorList>
    </citation>
    <scope>NUCLEOTIDE SEQUENCE</scope>
    <source>
        <tissue evidence="3">Fresh leaf tissue</tissue>
    </source>
</reference>
<dbReference type="PANTHER" id="PTHR31589:SF243">
    <property type="entry name" value="OS12G0490566 PROTEIN"/>
    <property type="match status" value="1"/>
</dbReference>
<name>A0A8J5UXL8_ZIZPA</name>
<dbReference type="Proteomes" id="UP000729402">
    <property type="component" value="Unassembled WGS sequence"/>
</dbReference>
<evidence type="ECO:0000313" key="4">
    <source>
        <dbReference type="Proteomes" id="UP000729402"/>
    </source>
</evidence>
<gene>
    <name evidence="3" type="ORF">GUJ93_ZPchr0009g2288</name>
</gene>
<keyword evidence="4" id="KW-1185">Reference proteome</keyword>
<feature type="signal peptide" evidence="1">
    <location>
        <begin position="1"/>
        <end position="22"/>
    </location>
</feature>
<dbReference type="Pfam" id="PF03080">
    <property type="entry name" value="Neprosin"/>
    <property type="match status" value="1"/>
</dbReference>
<evidence type="ECO:0000256" key="1">
    <source>
        <dbReference type="SAM" id="SignalP"/>
    </source>
</evidence>
<feature type="domain" description="Neprosin PEP catalytic" evidence="2">
    <location>
        <begin position="54"/>
        <end position="303"/>
    </location>
</feature>
<accession>A0A8J5UXL8</accession>
<keyword evidence="1" id="KW-0732">Signal</keyword>
<dbReference type="PANTHER" id="PTHR31589">
    <property type="entry name" value="PROTEIN, PUTATIVE (DUF239)-RELATED-RELATED"/>
    <property type="match status" value="1"/>
</dbReference>
<evidence type="ECO:0000259" key="2">
    <source>
        <dbReference type="PROSITE" id="PS52045"/>
    </source>
</evidence>
<reference evidence="3" key="1">
    <citation type="journal article" date="2021" name="bioRxiv">
        <title>Whole Genome Assembly and Annotation of Northern Wild Rice, Zizania palustris L., Supports a Whole Genome Duplication in the Zizania Genus.</title>
        <authorList>
            <person name="Haas M."/>
            <person name="Kono T."/>
            <person name="Macchietto M."/>
            <person name="Millas R."/>
            <person name="McGilp L."/>
            <person name="Shao M."/>
            <person name="Duquette J."/>
            <person name="Hirsch C.N."/>
            <person name="Kimball J."/>
        </authorList>
    </citation>
    <scope>NUCLEOTIDE SEQUENCE</scope>
    <source>
        <tissue evidence="3">Fresh leaf tissue</tissue>
    </source>
</reference>
<dbReference type="OrthoDB" id="581543at2759"/>
<dbReference type="AlphaFoldDB" id="A0A8J5UXL8"/>
<evidence type="ECO:0000313" key="3">
    <source>
        <dbReference type="EMBL" id="KAG8048692.1"/>
    </source>
</evidence>
<proteinExistence type="predicted"/>
<dbReference type="InterPro" id="IPR004314">
    <property type="entry name" value="Neprosin"/>
</dbReference>
<protein>
    <recommendedName>
        <fullName evidence="2">Neprosin PEP catalytic domain-containing protein</fullName>
    </recommendedName>
</protein>
<comment type="caution">
    <text evidence="3">The sequence shown here is derived from an EMBL/GenBank/DDBJ whole genome shotgun (WGS) entry which is preliminary data.</text>
</comment>
<dbReference type="EMBL" id="JAAALK010000289">
    <property type="protein sequence ID" value="KAG8048692.1"/>
    <property type="molecule type" value="Genomic_DNA"/>
</dbReference>
<sequence length="304" mass="33271">MVQAMSLAQLAFVGFLNLLAKASSYQLHPNTIPQFGRSSSFKHIDQKTIGAVKDEPERLRYYTIYQASTPPKSGYTGSMATMDIYSFPNMKNNEATGAVIWISNGNGDDPADINDIQAGWTVDPNIYGDTNIHFFVYWTADGYRSTGCFDLNCDGFVPVNIAHITPGDTLDPAGGPITVKIFKSKDDGDWWVYFGRDMNNLNPVGFWPKSIFTTLVDRANHVTWGGYAIGLRGSPSPPMGDGRWPGTGSATVQNIQLVDTDGQGYSEPVWPVALDVFTSNTKCYQASPFANNMFYYGGPGGCTK</sequence>
<feature type="chain" id="PRO_5035180348" description="Neprosin PEP catalytic domain-containing protein" evidence="1">
    <location>
        <begin position="23"/>
        <end position="304"/>
    </location>
</feature>
<organism evidence="3 4">
    <name type="scientific">Zizania palustris</name>
    <name type="common">Northern wild rice</name>
    <dbReference type="NCBI Taxonomy" id="103762"/>
    <lineage>
        <taxon>Eukaryota</taxon>
        <taxon>Viridiplantae</taxon>
        <taxon>Streptophyta</taxon>
        <taxon>Embryophyta</taxon>
        <taxon>Tracheophyta</taxon>
        <taxon>Spermatophyta</taxon>
        <taxon>Magnoliopsida</taxon>
        <taxon>Liliopsida</taxon>
        <taxon>Poales</taxon>
        <taxon>Poaceae</taxon>
        <taxon>BOP clade</taxon>
        <taxon>Oryzoideae</taxon>
        <taxon>Oryzeae</taxon>
        <taxon>Zizaniinae</taxon>
        <taxon>Zizania</taxon>
    </lineage>
</organism>
<dbReference type="PROSITE" id="PS52045">
    <property type="entry name" value="NEPROSIN_PEP_CD"/>
    <property type="match status" value="1"/>
</dbReference>
<dbReference type="InterPro" id="IPR053168">
    <property type="entry name" value="Glutamic_endopeptidase"/>
</dbReference>